<evidence type="ECO:0000313" key="2">
    <source>
        <dbReference type="Proteomes" id="UP000316095"/>
    </source>
</evidence>
<name>A0A5C5XBL1_9PLAN</name>
<dbReference type="OrthoDB" id="1353806at2"/>
<organism evidence="1 2">
    <name type="scientific">Rubinisphaera italica</name>
    <dbReference type="NCBI Taxonomy" id="2527969"/>
    <lineage>
        <taxon>Bacteria</taxon>
        <taxon>Pseudomonadati</taxon>
        <taxon>Planctomycetota</taxon>
        <taxon>Planctomycetia</taxon>
        <taxon>Planctomycetales</taxon>
        <taxon>Planctomycetaceae</taxon>
        <taxon>Rubinisphaera</taxon>
    </lineage>
</organism>
<proteinExistence type="predicted"/>
<dbReference type="Proteomes" id="UP000316095">
    <property type="component" value="Unassembled WGS sequence"/>
</dbReference>
<protein>
    <submittedName>
        <fullName evidence="1">Uncharacterized protein</fullName>
    </submittedName>
</protein>
<reference evidence="1 2" key="1">
    <citation type="submission" date="2019-02" db="EMBL/GenBank/DDBJ databases">
        <title>Deep-cultivation of Planctomycetes and their phenomic and genomic characterization uncovers novel biology.</title>
        <authorList>
            <person name="Wiegand S."/>
            <person name="Jogler M."/>
            <person name="Boedeker C."/>
            <person name="Pinto D."/>
            <person name="Vollmers J."/>
            <person name="Rivas-Marin E."/>
            <person name="Kohn T."/>
            <person name="Peeters S.H."/>
            <person name="Heuer A."/>
            <person name="Rast P."/>
            <person name="Oberbeckmann S."/>
            <person name="Bunk B."/>
            <person name="Jeske O."/>
            <person name="Meyerdierks A."/>
            <person name="Storesund J.E."/>
            <person name="Kallscheuer N."/>
            <person name="Luecker S."/>
            <person name="Lage O.M."/>
            <person name="Pohl T."/>
            <person name="Merkel B.J."/>
            <person name="Hornburger P."/>
            <person name="Mueller R.-W."/>
            <person name="Bruemmer F."/>
            <person name="Labrenz M."/>
            <person name="Spormann A.M."/>
            <person name="Op Den Camp H."/>
            <person name="Overmann J."/>
            <person name="Amann R."/>
            <person name="Jetten M.S.M."/>
            <person name="Mascher T."/>
            <person name="Medema M.H."/>
            <person name="Devos D.P."/>
            <person name="Kaster A.-K."/>
            <person name="Ovreas L."/>
            <person name="Rohde M."/>
            <person name="Galperin M.Y."/>
            <person name="Jogler C."/>
        </authorList>
    </citation>
    <scope>NUCLEOTIDE SEQUENCE [LARGE SCALE GENOMIC DNA]</scope>
    <source>
        <strain evidence="1 2">Pan54</strain>
    </source>
</reference>
<evidence type="ECO:0000313" key="1">
    <source>
        <dbReference type="EMBL" id="TWT60557.1"/>
    </source>
</evidence>
<dbReference type="RefSeq" id="WP_146502662.1">
    <property type="nucleotide sequence ID" value="NZ_SJPG01000001.1"/>
</dbReference>
<dbReference type="AlphaFoldDB" id="A0A5C5XBL1"/>
<keyword evidence="2" id="KW-1185">Reference proteome</keyword>
<dbReference type="EMBL" id="SJPG01000001">
    <property type="protein sequence ID" value="TWT60557.1"/>
    <property type="molecule type" value="Genomic_DNA"/>
</dbReference>
<sequence length="129" mass="15481">MLLTRMFHKLHAILEKAFHRRKEELRLSVSDAEVVLFKNDTEVWRFRWDLVARIVTCKRDLFSMDLICLDFFMDSQQLNYSTHEEMQGFQDLSEQIRRLFPSIGEGWWSEVAFPAFATNQKILYDKLES</sequence>
<accession>A0A5C5XBL1</accession>
<gene>
    <name evidence="1" type="ORF">Pan54_12710</name>
</gene>
<comment type="caution">
    <text evidence="1">The sequence shown here is derived from an EMBL/GenBank/DDBJ whole genome shotgun (WGS) entry which is preliminary data.</text>
</comment>